<keyword evidence="1" id="KW-1133">Transmembrane helix</keyword>
<proteinExistence type="predicted"/>
<keyword evidence="1" id="KW-0812">Transmembrane</keyword>
<feature type="transmembrane region" description="Helical" evidence="1">
    <location>
        <begin position="67"/>
        <end position="88"/>
    </location>
</feature>
<dbReference type="Proteomes" id="UP000192610">
    <property type="component" value="Unassembled WGS sequence"/>
</dbReference>
<feature type="transmembrane region" description="Helical" evidence="1">
    <location>
        <begin position="100"/>
        <end position="125"/>
    </location>
</feature>
<reference evidence="3" key="1">
    <citation type="submission" date="2016-04" db="EMBL/GenBank/DDBJ databases">
        <authorList>
            <person name="Chen L."/>
            <person name="Zhuang W."/>
            <person name="Wang G."/>
        </authorList>
    </citation>
    <scope>NUCLEOTIDE SEQUENCE [LARGE SCALE GENOMIC DNA]</scope>
    <source>
        <strain evidence="3">17621</strain>
    </source>
</reference>
<comment type="caution">
    <text evidence="2">The sequence shown here is derived from an EMBL/GenBank/DDBJ whole genome shotgun (WGS) entry which is preliminary data.</text>
</comment>
<keyword evidence="3" id="KW-1185">Reference proteome</keyword>
<gene>
    <name evidence="2" type="ORF">A4H97_23050</name>
</gene>
<evidence type="ECO:0000313" key="2">
    <source>
        <dbReference type="EMBL" id="OQP53775.1"/>
    </source>
</evidence>
<organism evidence="2 3">
    <name type="scientific">Niastella yeongjuensis</name>
    <dbReference type="NCBI Taxonomy" id="354355"/>
    <lineage>
        <taxon>Bacteria</taxon>
        <taxon>Pseudomonadati</taxon>
        <taxon>Bacteroidota</taxon>
        <taxon>Chitinophagia</taxon>
        <taxon>Chitinophagales</taxon>
        <taxon>Chitinophagaceae</taxon>
        <taxon>Niastella</taxon>
    </lineage>
</organism>
<evidence type="ECO:0000313" key="3">
    <source>
        <dbReference type="Proteomes" id="UP000192610"/>
    </source>
</evidence>
<dbReference type="AlphaFoldDB" id="A0A1V9F636"/>
<protein>
    <submittedName>
        <fullName evidence="2">Uncharacterized protein</fullName>
    </submittedName>
</protein>
<dbReference type="EMBL" id="LVXG01000005">
    <property type="protein sequence ID" value="OQP53775.1"/>
    <property type="molecule type" value="Genomic_DNA"/>
</dbReference>
<accession>A0A1V9F636</accession>
<name>A0A1V9F636_9BACT</name>
<dbReference type="OrthoDB" id="677209at2"/>
<dbReference type="RefSeq" id="WP_081197679.1">
    <property type="nucleotide sequence ID" value="NZ_FOCZ01000011.1"/>
</dbReference>
<evidence type="ECO:0000256" key="1">
    <source>
        <dbReference type="SAM" id="Phobius"/>
    </source>
</evidence>
<sequence>METPLKPDLAPVGEAKDLLYPKLKEPGYLSVNIKDTNVKEVEELDLKQAYSKAQLKRLLDDNKARKVFSVIIFAITILWMFLVLIIVVQCSRKVFHLSDGVLIALITTTTANVFGFFYVVVNYLFNKDKST</sequence>
<dbReference type="STRING" id="354355.SAMN05660816_05098"/>
<keyword evidence="1" id="KW-0472">Membrane</keyword>